<dbReference type="EMBL" id="CP011568">
    <property type="protein sequence ID" value="AKJ67152.1"/>
    <property type="molecule type" value="Genomic_DNA"/>
</dbReference>
<reference evidence="5" key="1">
    <citation type="submission" date="2015-06" db="EMBL/GenBank/DDBJ databases">
        <authorList>
            <person name="Lim Y.L."/>
            <person name="Ee R."/>
            <person name="Yong D."/>
            <person name="How K.Y."/>
            <person name="Yin W.F."/>
            <person name="Chan K.G."/>
        </authorList>
    </citation>
    <scope>NUCLEOTIDE SEQUENCE [LARGE SCALE GENOMIC DNA]</scope>
    <source>
        <strain evidence="5">DSM 25325</strain>
    </source>
</reference>
<feature type="compositionally biased region" description="Polar residues" evidence="2">
    <location>
        <begin position="155"/>
        <end position="164"/>
    </location>
</feature>
<gene>
    <name evidence="4" type="ORF">ABW99_01820</name>
</gene>
<feature type="region of interest" description="Disordered" evidence="2">
    <location>
        <begin position="145"/>
        <end position="164"/>
    </location>
</feature>
<accession>A0A0G3EPA2</accession>
<proteinExistence type="predicted"/>
<dbReference type="SUPFAM" id="SSF52016">
    <property type="entry name" value="LeuD/IlvD-like"/>
    <property type="match status" value="1"/>
</dbReference>
<evidence type="ECO:0000256" key="1">
    <source>
        <dbReference type="ARBA" id="ARBA00023239"/>
    </source>
</evidence>
<dbReference type="AlphaFoldDB" id="A0A0G3EPA2"/>
<keyword evidence="5" id="KW-1185">Reference proteome</keyword>
<organism evidence="4 5">
    <name type="scientific">Pandoraea thiooxydans</name>
    <dbReference type="NCBI Taxonomy" id="445709"/>
    <lineage>
        <taxon>Bacteria</taxon>
        <taxon>Pseudomonadati</taxon>
        <taxon>Pseudomonadota</taxon>
        <taxon>Betaproteobacteria</taxon>
        <taxon>Burkholderiales</taxon>
        <taxon>Burkholderiaceae</taxon>
        <taxon>Pandoraea</taxon>
    </lineage>
</organism>
<evidence type="ECO:0000259" key="3">
    <source>
        <dbReference type="Pfam" id="PF01989"/>
    </source>
</evidence>
<dbReference type="PATRIC" id="fig|445709.3.peg.396"/>
<dbReference type="GO" id="GO:0016829">
    <property type="term" value="F:lyase activity"/>
    <property type="evidence" value="ECO:0007669"/>
    <property type="project" value="UniProtKB-KW"/>
</dbReference>
<dbReference type="Gene3D" id="3.50.30.10">
    <property type="entry name" value="Phosphohistidine domain"/>
    <property type="match status" value="1"/>
</dbReference>
<dbReference type="STRING" id="445709.ABW99_01820"/>
<evidence type="ECO:0000256" key="2">
    <source>
        <dbReference type="SAM" id="MobiDB-lite"/>
    </source>
</evidence>
<evidence type="ECO:0000313" key="4">
    <source>
        <dbReference type="EMBL" id="AKJ67152.1"/>
    </source>
</evidence>
<dbReference type="OrthoDB" id="8907874at2"/>
<keyword evidence="1" id="KW-0456">Lyase</keyword>
<dbReference type="RefSeq" id="WP_047212689.1">
    <property type="nucleotide sequence ID" value="NZ_CP011568.3"/>
</dbReference>
<dbReference type="Pfam" id="PF01989">
    <property type="entry name" value="AcnX_swivel_put"/>
    <property type="match status" value="1"/>
</dbReference>
<evidence type="ECO:0000313" key="5">
    <source>
        <dbReference type="Proteomes" id="UP000036700"/>
    </source>
</evidence>
<dbReference type="PANTHER" id="PTHR36577:SF3">
    <property type="entry name" value="DUF521 DOMAIN PROTEIN (AFU_ORTHOLOGUE AFUA_6G00490)"/>
    <property type="match status" value="1"/>
</dbReference>
<name>A0A0G3EPA2_9BURK</name>
<dbReference type="PANTHER" id="PTHR36577">
    <property type="entry name" value="DUF521 DOMAIN PROTEIN (AFU_ORTHOLOGUE AFUA_6G00490)"/>
    <property type="match status" value="1"/>
</dbReference>
<dbReference type="InterPro" id="IPR002840">
    <property type="entry name" value="PMDh-S-like_dom"/>
</dbReference>
<dbReference type="KEGG" id="ptx:ABW99_01820"/>
<dbReference type="Proteomes" id="UP000036700">
    <property type="component" value="Chromosome"/>
</dbReference>
<feature type="domain" description="Phosphomevalonate dehydratase small subunit-like" evidence="3">
    <location>
        <begin position="30"/>
        <end position="105"/>
    </location>
</feature>
<protein>
    <recommendedName>
        <fullName evidence="3">Phosphomevalonate dehydratase small subunit-like domain-containing protein</fullName>
    </recommendedName>
</protein>
<sequence>MLEATAHCHPATTVVAGHASGLIVALGAPLSFWGGFDATSGVIVETKHPQAGFSLTGKVVLLPATKGSSSSSSVLAEAIRNGTAPAGIVMLSPDLIVALGAIVASELYGTVCPLVTVSPPVFDALAGAAGRIFICARPNGVATLESAPGEAGDPSGSTSGDPAG</sequence>